<gene>
    <name evidence="2" type="ORF">RFI_06167</name>
</gene>
<accession>X6NYJ7</accession>
<comment type="caution">
    <text evidence="2">The sequence shown here is derived from an EMBL/GenBank/DDBJ whole genome shotgun (WGS) entry which is preliminary data.</text>
</comment>
<feature type="compositionally biased region" description="Basic and acidic residues" evidence="1">
    <location>
        <begin position="87"/>
        <end position="98"/>
    </location>
</feature>
<name>X6NYJ7_RETFI</name>
<evidence type="ECO:0000313" key="2">
    <source>
        <dbReference type="EMBL" id="ETO30953.1"/>
    </source>
</evidence>
<feature type="compositionally biased region" description="Acidic residues" evidence="1">
    <location>
        <begin position="60"/>
        <end position="71"/>
    </location>
</feature>
<feature type="compositionally biased region" description="Low complexity" evidence="1">
    <location>
        <begin position="29"/>
        <end position="40"/>
    </location>
</feature>
<proteinExistence type="predicted"/>
<feature type="compositionally biased region" description="Basic and acidic residues" evidence="1">
    <location>
        <begin position="41"/>
        <end position="59"/>
    </location>
</feature>
<dbReference type="AlphaFoldDB" id="X6NYJ7"/>
<reference evidence="2 3" key="1">
    <citation type="journal article" date="2013" name="Curr. Biol.">
        <title>The Genome of the Foraminiferan Reticulomyxa filosa.</title>
        <authorList>
            <person name="Glockner G."/>
            <person name="Hulsmann N."/>
            <person name="Schleicher M."/>
            <person name="Noegel A.A."/>
            <person name="Eichinger L."/>
            <person name="Gallinger C."/>
            <person name="Pawlowski J."/>
            <person name="Sierra R."/>
            <person name="Euteneuer U."/>
            <person name="Pillet L."/>
            <person name="Moustafa A."/>
            <person name="Platzer M."/>
            <person name="Groth M."/>
            <person name="Szafranski K."/>
            <person name="Schliwa M."/>
        </authorList>
    </citation>
    <scope>NUCLEOTIDE SEQUENCE [LARGE SCALE GENOMIC DNA]</scope>
</reference>
<sequence>IYLFVCLFVCGKARSNNDSRYGASQGQLSRSTSAATSTKSSRFDDQDDEKARSFRSYDNKDDEEEEEEENENNGYVDREEDDTAAVDGRENEGKDARNNSDGAVFAEPRDDLSNEELVKTVQKYLRTQALDTAEGFVMQYLDRWTGHVWTGLINQVCQEWSPDEVKTYFVPWMETPVTKGWLSYSIVIDIGKELGKNFEFECVDIPMLPEFYGATFATMAMYGAKDNFVVIFKEFTVTVRDTEAKPKTWMAVLRHGLKYITTANHQNKDS</sequence>
<dbReference type="Proteomes" id="UP000023152">
    <property type="component" value="Unassembled WGS sequence"/>
</dbReference>
<dbReference type="EMBL" id="ASPP01005212">
    <property type="protein sequence ID" value="ETO30953.1"/>
    <property type="molecule type" value="Genomic_DNA"/>
</dbReference>
<organism evidence="2 3">
    <name type="scientific">Reticulomyxa filosa</name>
    <dbReference type="NCBI Taxonomy" id="46433"/>
    <lineage>
        <taxon>Eukaryota</taxon>
        <taxon>Sar</taxon>
        <taxon>Rhizaria</taxon>
        <taxon>Retaria</taxon>
        <taxon>Foraminifera</taxon>
        <taxon>Monothalamids</taxon>
        <taxon>Reticulomyxidae</taxon>
        <taxon>Reticulomyxa</taxon>
    </lineage>
</organism>
<feature type="non-terminal residue" evidence="2">
    <location>
        <position position="1"/>
    </location>
</feature>
<feature type="region of interest" description="Disordered" evidence="1">
    <location>
        <begin position="18"/>
        <end position="109"/>
    </location>
</feature>
<evidence type="ECO:0000313" key="3">
    <source>
        <dbReference type="Proteomes" id="UP000023152"/>
    </source>
</evidence>
<protein>
    <submittedName>
        <fullName evidence="2">Uncharacterized protein</fullName>
    </submittedName>
</protein>
<evidence type="ECO:0000256" key="1">
    <source>
        <dbReference type="SAM" id="MobiDB-lite"/>
    </source>
</evidence>
<feature type="compositionally biased region" description="Polar residues" evidence="1">
    <location>
        <begin position="18"/>
        <end position="28"/>
    </location>
</feature>
<keyword evidence="3" id="KW-1185">Reference proteome</keyword>
<feature type="non-terminal residue" evidence="2">
    <location>
        <position position="270"/>
    </location>
</feature>